<organism evidence="3 4">
    <name type="scientific">Tepidimicrobium xylanilyticum</name>
    <dbReference type="NCBI Taxonomy" id="1123352"/>
    <lineage>
        <taxon>Bacteria</taxon>
        <taxon>Bacillati</taxon>
        <taxon>Bacillota</taxon>
        <taxon>Tissierellia</taxon>
        <taxon>Tissierellales</taxon>
        <taxon>Tepidimicrobiaceae</taxon>
        <taxon>Tepidimicrobium</taxon>
    </lineage>
</organism>
<dbReference type="OrthoDB" id="9811589at2"/>
<dbReference type="SUPFAM" id="SSF53335">
    <property type="entry name" value="S-adenosyl-L-methionine-dependent methyltransferases"/>
    <property type="match status" value="1"/>
</dbReference>
<protein>
    <submittedName>
        <fullName evidence="3">Methyltransferase domain-containing protein</fullName>
    </submittedName>
</protein>
<dbReference type="PANTHER" id="PTHR43861">
    <property type="entry name" value="TRANS-ACONITATE 2-METHYLTRANSFERASE-RELATED"/>
    <property type="match status" value="1"/>
</dbReference>
<dbReference type="AlphaFoldDB" id="A0A1H3BEA6"/>
<dbReference type="GO" id="GO:0008168">
    <property type="term" value="F:methyltransferase activity"/>
    <property type="evidence" value="ECO:0007669"/>
    <property type="project" value="UniProtKB-KW"/>
</dbReference>
<name>A0A1H3BEA6_9FIRM</name>
<dbReference type="RefSeq" id="WP_093753738.1">
    <property type="nucleotide sequence ID" value="NZ_BSYN01000005.1"/>
</dbReference>
<evidence type="ECO:0000313" key="4">
    <source>
        <dbReference type="Proteomes" id="UP000198828"/>
    </source>
</evidence>
<dbReference type="GO" id="GO:0032259">
    <property type="term" value="P:methylation"/>
    <property type="evidence" value="ECO:0007669"/>
    <property type="project" value="UniProtKB-KW"/>
</dbReference>
<evidence type="ECO:0000313" key="3">
    <source>
        <dbReference type="EMBL" id="SDX40350.1"/>
    </source>
</evidence>
<keyword evidence="1 3" id="KW-0808">Transferase</keyword>
<gene>
    <name evidence="3" type="ORF">SAMN05660923_02256</name>
</gene>
<dbReference type="Gene3D" id="3.40.50.150">
    <property type="entry name" value="Vaccinia Virus protein VP39"/>
    <property type="match status" value="1"/>
</dbReference>
<dbReference type="CDD" id="cd02440">
    <property type="entry name" value="AdoMet_MTases"/>
    <property type="match status" value="1"/>
</dbReference>
<dbReference type="InterPro" id="IPR029063">
    <property type="entry name" value="SAM-dependent_MTases_sf"/>
</dbReference>
<keyword evidence="4" id="KW-1185">Reference proteome</keyword>
<dbReference type="Pfam" id="PF13649">
    <property type="entry name" value="Methyltransf_25"/>
    <property type="match status" value="1"/>
</dbReference>
<dbReference type="Proteomes" id="UP000198828">
    <property type="component" value="Unassembled WGS sequence"/>
</dbReference>
<reference evidence="3 4" key="1">
    <citation type="submission" date="2016-10" db="EMBL/GenBank/DDBJ databases">
        <authorList>
            <person name="de Groot N.N."/>
        </authorList>
    </citation>
    <scope>NUCLEOTIDE SEQUENCE [LARGE SCALE GENOMIC DNA]</scope>
    <source>
        <strain evidence="3 4">DSM 23310</strain>
    </source>
</reference>
<feature type="domain" description="Methyltransferase" evidence="2">
    <location>
        <begin position="39"/>
        <end position="133"/>
    </location>
</feature>
<dbReference type="Gene3D" id="2.20.25.110">
    <property type="entry name" value="S-adenosyl-L-methionine-dependent methyltransferases"/>
    <property type="match status" value="1"/>
</dbReference>
<accession>A0A1H3BEA6</accession>
<proteinExistence type="predicted"/>
<keyword evidence="3" id="KW-0489">Methyltransferase</keyword>
<dbReference type="InterPro" id="IPR041698">
    <property type="entry name" value="Methyltransf_25"/>
</dbReference>
<evidence type="ECO:0000259" key="2">
    <source>
        <dbReference type="Pfam" id="PF13649"/>
    </source>
</evidence>
<sequence length="244" mass="29334">MYEDFAFIYDDLMADVDYEKWYFYILEMLNRFNREPKCVLEMACGTGNLSYYFAKDRFDLTCFDLSTDMLSVAYNKLSKFKNVTLLNQNMVDFRINKKFDLILAICDSINYILDESQLLETFRNVKKHLDKGGIFIFDINSYYKLKEIIGNNTFIEDTDDIFYIWQNYFDDEDNICQFYLTFFIKREKGNYRRFDEEHLEKAYKEEEICELLKNAGFSQVEAYHSFTFNKPSGESERIHFVCLP</sequence>
<evidence type="ECO:0000256" key="1">
    <source>
        <dbReference type="ARBA" id="ARBA00022679"/>
    </source>
</evidence>
<dbReference type="EMBL" id="FNNG01000010">
    <property type="protein sequence ID" value="SDX40350.1"/>
    <property type="molecule type" value="Genomic_DNA"/>
</dbReference>